<feature type="domain" description="HTH luxR-type" evidence="5">
    <location>
        <begin position="804"/>
        <end position="869"/>
    </location>
</feature>
<protein>
    <recommendedName>
        <fullName evidence="5">HTH luxR-type domain-containing protein</fullName>
    </recommendedName>
</protein>
<dbReference type="KEGG" id="halt:IM660_06420"/>
<dbReference type="InterPro" id="IPR011990">
    <property type="entry name" value="TPR-like_helical_dom_sf"/>
</dbReference>
<dbReference type="InterPro" id="IPR016032">
    <property type="entry name" value="Sig_transdc_resp-reg_C-effctor"/>
</dbReference>
<accession>A0A7M1SWN0</accession>
<dbReference type="PANTHER" id="PTHR44688">
    <property type="entry name" value="DNA-BINDING TRANSCRIPTIONAL ACTIVATOR DEVR_DOSR"/>
    <property type="match status" value="1"/>
</dbReference>
<dbReference type="SUPFAM" id="SSF46894">
    <property type="entry name" value="C-terminal effector domain of the bipartite response regulators"/>
    <property type="match status" value="1"/>
</dbReference>
<dbReference type="SUPFAM" id="SSF52540">
    <property type="entry name" value="P-loop containing nucleoside triphosphate hydrolases"/>
    <property type="match status" value="1"/>
</dbReference>
<dbReference type="AlphaFoldDB" id="A0A7M1SWN0"/>
<dbReference type="PANTHER" id="PTHR44688:SF16">
    <property type="entry name" value="DNA-BINDING TRANSCRIPTIONAL ACTIVATOR DEVR_DOSR"/>
    <property type="match status" value="1"/>
</dbReference>
<dbReference type="RefSeq" id="WP_193498543.1">
    <property type="nucleotide sequence ID" value="NZ_CP063169.1"/>
</dbReference>
<evidence type="ECO:0000259" key="5">
    <source>
        <dbReference type="PROSITE" id="PS50043"/>
    </source>
</evidence>
<gene>
    <name evidence="6" type="ORF">IM660_06420</name>
</gene>
<keyword evidence="1" id="KW-0805">Transcription regulation</keyword>
<dbReference type="PROSITE" id="PS00622">
    <property type="entry name" value="HTH_LUXR_1"/>
    <property type="match status" value="1"/>
</dbReference>
<dbReference type="GO" id="GO:0006355">
    <property type="term" value="P:regulation of DNA-templated transcription"/>
    <property type="evidence" value="ECO:0007669"/>
    <property type="project" value="InterPro"/>
</dbReference>
<keyword evidence="3" id="KW-0804">Transcription</keyword>
<dbReference type="Gene3D" id="1.10.10.10">
    <property type="entry name" value="Winged helix-like DNA-binding domain superfamily/Winged helix DNA-binding domain"/>
    <property type="match status" value="1"/>
</dbReference>
<dbReference type="GO" id="GO:0003677">
    <property type="term" value="F:DNA binding"/>
    <property type="evidence" value="ECO:0007669"/>
    <property type="project" value="UniProtKB-KW"/>
</dbReference>
<dbReference type="Proteomes" id="UP000593758">
    <property type="component" value="Chromosome"/>
</dbReference>
<name>A0A7M1SWN0_9MICO</name>
<dbReference type="EMBL" id="CP063169">
    <property type="protein sequence ID" value="QOR71891.1"/>
    <property type="molecule type" value="Genomic_DNA"/>
</dbReference>
<reference evidence="6 7" key="1">
    <citation type="submission" date="2020-10" db="EMBL/GenBank/DDBJ databases">
        <title>Haloactinobacterium sp. RN3S43, a bacterium isolated from saline soil.</title>
        <authorList>
            <person name="Sun J.-Q."/>
        </authorList>
    </citation>
    <scope>NUCLEOTIDE SEQUENCE [LARGE SCALE GENOMIC DNA]</scope>
    <source>
        <strain evidence="6 7">RN3S43</strain>
    </source>
</reference>
<dbReference type="Pfam" id="PF00196">
    <property type="entry name" value="GerE"/>
    <property type="match status" value="1"/>
</dbReference>
<dbReference type="InterPro" id="IPR041664">
    <property type="entry name" value="AAA_16"/>
</dbReference>
<dbReference type="CDD" id="cd06170">
    <property type="entry name" value="LuxR_C_like"/>
    <property type="match status" value="1"/>
</dbReference>
<dbReference type="SMART" id="SM00421">
    <property type="entry name" value="HTH_LUXR"/>
    <property type="match status" value="1"/>
</dbReference>
<evidence type="ECO:0000313" key="7">
    <source>
        <dbReference type="Proteomes" id="UP000593758"/>
    </source>
</evidence>
<dbReference type="InterPro" id="IPR000792">
    <property type="entry name" value="Tscrpt_reg_LuxR_C"/>
</dbReference>
<evidence type="ECO:0000256" key="4">
    <source>
        <dbReference type="SAM" id="MobiDB-lite"/>
    </source>
</evidence>
<dbReference type="Gene3D" id="1.25.40.10">
    <property type="entry name" value="Tetratricopeptide repeat domain"/>
    <property type="match status" value="1"/>
</dbReference>
<evidence type="ECO:0000256" key="2">
    <source>
        <dbReference type="ARBA" id="ARBA00023125"/>
    </source>
</evidence>
<evidence type="ECO:0000313" key="6">
    <source>
        <dbReference type="EMBL" id="QOR71891.1"/>
    </source>
</evidence>
<organism evidence="6 7">
    <name type="scientific">Ruania alkalisoli</name>
    <dbReference type="NCBI Taxonomy" id="2779775"/>
    <lineage>
        <taxon>Bacteria</taxon>
        <taxon>Bacillati</taxon>
        <taxon>Actinomycetota</taxon>
        <taxon>Actinomycetes</taxon>
        <taxon>Micrococcales</taxon>
        <taxon>Ruaniaceae</taxon>
        <taxon>Ruania</taxon>
    </lineage>
</organism>
<dbReference type="InterPro" id="IPR036388">
    <property type="entry name" value="WH-like_DNA-bd_sf"/>
</dbReference>
<dbReference type="PRINTS" id="PR00038">
    <property type="entry name" value="HTHLUXR"/>
</dbReference>
<keyword evidence="7" id="KW-1185">Reference proteome</keyword>
<evidence type="ECO:0000256" key="3">
    <source>
        <dbReference type="ARBA" id="ARBA00023163"/>
    </source>
</evidence>
<evidence type="ECO:0000256" key="1">
    <source>
        <dbReference type="ARBA" id="ARBA00023015"/>
    </source>
</evidence>
<sequence>MPSRHLPAPAAGTLTAPWPELRRPAVREPLRTTLAEGTSVMLIGDPGVGKTSLMAGEVTAAESRTTSGSRTEPAAGTKSGEHSTTIWLRTPAAMIATPWTVLEPLIGSSDVPGPDAIGRLVAACTDSLSQLEPVPTLVVDDVHLVDEATAVVLAELVHAGTAQLVSTCRRQPGPPAPLQGLLRRGRIERIDVSALGPAEVEELLTAALAGPVARQTSRDAWHLTGGNPLYLRELVRSLWEANVLVRVDGAWIWRDHSVVGDRLTDLIAAELTGLAEDERDLIDLLALAGPTAIHRLHGSVSDGTLQRSVQRGLVVTESHHHDGVPRARLAHPLHAEVSRATLLPGRRRELFHRLGSRGTATRSERSHPAALFSMVDWALTCEVRPAAEDLVAAVHAAATVADLPLARRLSDAALDLLEPAEARAIDLLLVRAEAARFAGADDSARADLDRVLPHLTASQNRLCWRYAQLRADLQQFSDDDADAALATVTATASGPLADPGLHEAQAADRMIRLAYAGRFAEGLPLLERFARECADPELRLSVIGSLVLGLGQSGRGEEAIAIADGALSSWHEAVGWPWLLSEIVAARFMAAIWLGDPERATHPPHTEDRWARYDDAVTQLGSGRFHAARGEWSAAADHYRGALSGFALRDPTGFAGTAWAGLAYCLAALGDLDGAARARQSYDRIASRGSRAVSSDNEVRVLAVAVALEEPDIDSRCAAVAEECAREKLWLGVLLARHLGCVATARHRRPTAEQVDGVAQAAVRVDGLIPPELLAHTQALAEGDETLTARIAGRLVGRGVWVPAPLPAVTLTPRQQEIATLVRAGLSNREIAERLVVSLRTVDTHVGHIFTRLGVNSRADLATALARSARG</sequence>
<feature type="region of interest" description="Disordered" evidence="4">
    <location>
        <begin position="58"/>
        <end position="82"/>
    </location>
</feature>
<dbReference type="Pfam" id="PF13191">
    <property type="entry name" value="AAA_16"/>
    <property type="match status" value="1"/>
</dbReference>
<proteinExistence type="predicted"/>
<dbReference type="InterPro" id="IPR027417">
    <property type="entry name" value="P-loop_NTPase"/>
</dbReference>
<keyword evidence="2" id="KW-0238">DNA-binding</keyword>
<dbReference type="PROSITE" id="PS50043">
    <property type="entry name" value="HTH_LUXR_2"/>
    <property type="match status" value="1"/>
</dbReference>